<accession>A0ABZ0GKE5</accession>
<feature type="transmembrane region" description="Helical" evidence="1">
    <location>
        <begin position="432"/>
        <end position="449"/>
    </location>
</feature>
<keyword evidence="1" id="KW-1133">Transmembrane helix</keyword>
<keyword evidence="1" id="KW-0812">Transmembrane</keyword>
<sequence length="539" mass="62036">MDKEINSTMNEVASTNDIPLEQQMTSTHKWQRISPIALIYFVLMFIKNIFGNFIYVAPALLIGYNKAMEDPSFWLPFFYGLSALLGLASLLSYYFFQYRLTNQQIEIRSGVFAKKYVNLPFSRIQNVELTEPLYYRPFGYTCMQLDTAGSVKQEAKVVALKKSFAQQLKHEILAAHLVQSNQVEQINNERSAADEQTSSIIPNEDDETVLDRRNLDDLVIHGLTNNRVWIFLGGLAPFIDKISAQIGDWLMIFGINVNQYFEFEGRSGWQIASTVLSTFLIVMLIISLFSVLGSIISFHDFKLSKIGDRYIRRSGLFTKTEVTMRLSRLQMIVCQQDWLDILLRRINLKFEQSNANFNNAQAGQLTNKIIVPSVTNKECQHLMLDAYPDNQLKNTVFKRVNPRLLIRNICLFLLPLSCFVAWIFVENENIEGLPYLGAGALFVGLLMVMRYSRWGYAKDDNFIYVRKGCIGVDYYTFPIYKIQQTSFKQSWFLKRKQLCSIEFVLAAGAVNVPYLAEADGLELIDTCLYEVEESKRSWM</sequence>
<keyword evidence="4" id="KW-1185">Reference proteome</keyword>
<evidence type="ECO:0000259" key="2">
    <source>
        <dbReference type="Pfam" id="PF03703"/>
    </source>
</evidence>
<feature type="transmembrane region" description="Helical" evidence="1">
    <location>
        <begin position="275"/>
        <end position="296"/>
    </location>
</feature>
<gene>
    <name evidence="3" type="ORF">RI844_13275</name>
</gene>
<feature type="transmembrane region" description="Helical" evidence="1">
    <location>
        <begin position="404"/>
        <end position="425"/>
    </location>
</feature>
<organism evidence="3 4">
    <name type="scientific">Thalassotalea fonticola</name>
    <dbReference type="NCBI Taxonomy" id="3065649"/>
    <lineage>
        <taxon>Bacteria</taxon>
        <taxon>Pseudomonadati</taxon>
        <taxon>Pseudomonadota</taxon>
        <taxon>Gammaproteobacteria</taxon>
        <taxon>Alteromonadales</taxon>
        <taxon>Colwelliaceae</taxon>
        <taxon>Thalassotalea</taxon>
    </lineage>
</organism>
<dbReference type="InterPro" id="IPR005182">
    <property type="entry name" value="YdbS-like_PH"/>
</dbReference>
<dbReference type="InterPro" id="IPR014529">
    <property type="entry name" value="UCP026631"/>
</dbReference>
<dbReference type="EMBL" id="CP136600">
    <property type="protein sequence ID" value="WOH36339.1"/>
    <property type="molecule type" value="Genomic_DNA"/>
</dbReference>
<dbReference type="PANTHER" id="PTHR34473:SF2">
    <property type="entry name" value="UPF0699 TRANSMEMBRANE PROTEIN YDBT"/>
    <property type="match status" value="1"/>
</dbReference>
<protein>
    <submittedName>
        <fullName evidence="3">PH domain-containing protein</fullName>
    </submittedName>
</protein>
<evidence type="ECO:0000313" key="4">
    <source>
        <dbReference type="Proteomes" id="UP001301442"/>
    </source>
</evidence>
<feature type="transmembrane region" description="Helical" evidence="1">
    <location>
        <begin position="228"/>
        <end position="255"/>
    </location>
</feature>
<dbReference type="PANTHER" id="PTHR34473">
    <property type="entry name" value="UPF0699 TRANSMEMBRANE PROTEIN YDBS"/>
    <property type="match status" value="1"/>
</dbReference>
<proteinExistence type="predicted"/>
<dbReference type="Pfam" id="PF03703">
    <property type="entry name" value="bPH_2"/>
    <property type="match status" value="2"/>
</dbReference>
<name>A0ABZ0GKE5_9GAMM</name>
<keyword evidence="1" id="KW-0472">Membrane</keyword>
<feature type="domain" description="YdbS-like PH" evidence="2">
    <location>
        <begin position="93"/>
        <end position="171"/>
    </location>
</feature>
<evidence type="ECO:0000313" key="3">
    <source>
        <dbReference type="EMBL" id="WOH36339.1"/>
    </source>
</evidence>
<reference evidence="3 4" key="1">
    <citation type="submission" date="2023-09" db="EMBL/GenBank/DDBJ databases">
        <authorList>
            <person name="Qi X."/>
        </authorList>
    </citation>
    <scope>NUCLEOTIDE SEQUENCE [LARGE SCALE GENOMIC DNA]</scope>
    <source>
        <strain evidence="3 4">S1-1</strain>
    </source>
</reference>
<dbReference type="Proteomes" id="UP001301442">
    <property type="component" value="Chromosome"/>
</dbReference>
<dbReference type="RefSeq" id="WP_348395153.1">
    <property type="nucleotide sequence ID" value="NZ_CP136600.1"/>
</dbReference>
<evidence type="ECO:0000256" key="1">
    <source>
        <dbReference type="SAM" id="Phobius"/>
    </source>
</evidence>
<dbReference type="PIRSF" id="PIRSF026631">
    <property type="entry name" value="UCP026631"/>
    <property type="match status" value="1"/>
</dbReference>
<feature type="transmembrane region" description="Helical" evidence="1">
    <location>
        <begin position="38"/>
        <end position="61"/>
    </location>
</feature>
<feature type="transmembrane region" description="Helical" evidence="1">
    <location>
        <begin position="73"/>
        <end position="96"/>
    </location>
</feature>
<feature type="domain" description="YdbS-like PH" evidence="2">
    <location>
        <begin position="451"/>
        <end position="526"/>
    </location>
</feature>